<keyword evidence="2" id="KW-0812">Transmembrane</keyword>
<evidence type="ECO:0000256" key="2">
    <source>
        <dbReference type="SAM" id="Phobius"/>
    </source>
</evidence>
<dbReference type="PANTHER" id="PTHR35902">
    <property type="entry name" value="S-LAYER DOMAIN-LIKE PROTEIN-RELATED"/>
    <property type="match status" value="1"/>
</dbReference>
<feature type="region of interest" description="Disordered" evidence="1">
    <location>
        <begin position="155"/>
        <end position="199"/>
    </location>
</feature>
<dbReference type="OrthoDB" id="2062147at2"/>
<dbReference type="EMBL" id="QGDL01000006">
    <property type="protein sequence ID" value="PWJ29417.1"/>
    <property type="molecule type" value="Genomic_DNA"/>
</dbReference>
<evidence type="ECO:0000256" key="1">
    <source>
        <dbReference type="SAM" id="MobiDB-lite"/>
    </source>
</evidence>
<accession>A0A2Y9BD63</accession>
<evidence type="ECO:0008006" key="6">
    <source>
        <dbReference type="Google" id="ProtNLM"/>
    </source>
</evidence>
<evidence type="ECO:0000313" key="5">
    <source>
        <dbReference type="Proteomes" id="UP000245845"/>
    </source>
</evidence>
<organism evidence="4 5">
    <name type="scientific">Faecalicatena orotica</name>
    <dbReference type="NCBI Taxonomy" id="1544"/>
    <lineage>
        <taxon>Bacteria</taxon>
        <taxon>Bacillati</taxon>
        <taxon>Bacillota</taxon>
        <taxon>Clostridia</taxon>
        <taxon>Lachnospirales</taxon>
        <taxon>Lachnospiraceae</taxon>
        <taxon>Faecalicatena</taxon>
    </lineage>
</organism>
<proteinExistence type="predicted"/>
<name>A0A2Y9BD63_9FIRM</name>
<keyword evidence="3" id="KW-0732">Signal</keyword>
<keyword evidence="5" id="KW-1185">Reference proteome</keyword>
<dbReference type="RefSeq" id="WP_109731265.1">
    <property type="nucleotide sequence ID" value="NZ_BAAACK010000026.1"/>
</dbReference>
<gene>
    <name evidence="4" type="ORF">A8806_106154</name>
</gene>
<feature type="compositionally biased region" description="Basic and acidic residues" evidence="1">
    <location>
        <begin position="155"/>
        <end position="169"/>
    </location>
</feature>
<sequence length="501" mass="53897">MRPFKKIAGIAMSLALTAAMILPAGVRAEDTATDAPKIVISVGDEQKTPEFKADETKDLEISLKNQGIADAVKVRIAPVIEDANTWPFVVEDMNYERTVETITAGNEVMVKWEGLAVRPEVESKYYKLPFKITYEDGEGKQFQLDRYVFVKAVAADKPEEKPEEPKPEENGEPEGGEAGFSNSDPVVSGGGGGSESGKDAVPRVIVTGFNTDPGAVNAGSDFKLIIHLKNTSTKTAVSNMLFDLQAPSSGTEAAAEAPAFLPSSGSSSIYLDYIPAGGTQDISIALNARADLVQKPYSIAMTMKYEDSNATQYESSSSLAIPVKQAARFEFSELEIAPEAVAVGEEANITCSLYNTGRIKLYNVKAKFQGDGIEGKDVFVGNVDSGATGSIDGIVTATQEMAPDQKCKMIVSYEDESGKASTVEKEFSLTITPEQAPMDMSQMVDMPAEKGFPVLPVVIGAVVVVAAIVILIIVLKRRKKKKESVEEEDLLDEVDRFTEDE</sequence>
<protein>
    <recommendedName>
        <fullName evidence="6">CARDB protein</fullName>
    </recommendedName>
</protein>
<dbReference type="PANTHER" id="PTHR35902:SF3">
    <property type="entry name" value="NPCBM-ASSOCIATED, NEW3 DOMAIN OF ALPHA-GALACTOSIDASE"/>
    <property type="match status" value="1"/>
</dbReference>
<comment type="caution">
    <text evidence="4">The sequence shown here is derived from an EMBL/GenBank/DDBJ whole genome shotgun (WGS) entry which is preliminary data.</text>
</comment>
<reference evidence="4 5" key="1">
    <citation type="submission" date="2018-05" db="EMBL/GenBank/DDBJ databases">
        <title>The Hungate 1000. A catalogue of reference genomes from the rumen microbiome.</title>
        <authorList>
            <person name="Kelly W."/>
        </authorList>
    </citation>
    <scope>NUCLEOTIDE SEQUENCE [LARGE SCALE GENOMIC DNA]</scope>
    <source>
        <strain evidence="4 5">NLAE-zl-C242</strain>
    </source>
</reference>
<feature type="region of interest" description="Disordered" evidence="1">
    <location>
        <begin position="481"/>
        <end position="501"/>
    </location>
</feature>
<keyword evidence="2" id="KW-0472">Membrane</keyword>
<dbReference type="Proteomes" id="UP000245845">
    <property type="component" value="Unassembled WGS sequence"/>
</dbReference>
<keyword evidence="2" id="KW-1133">Transmembrane helix</keyword>
<evidence type="ECO:0000256" key="3">
    <source>
        <dbReference type="SAM" id="SignalP"/>
    </source>
</evidence>
<feature type="signal peptide" evidence="3">
    <location>
        <begin position="1"/>
        <end position="28"/>
    </location>
</feature>
<feature type="chain" id="PRO_5043162131" description="CARDB protein" evidence="3">
    <location>
        <begin position="29"/>
        <end position="501"/>
    </location>
</feature>
<evidence type="ECO:0000313" key="4">
    <source>
        <dbReference type="EMBL" id="PWJ29417.1"/>
    </source>
</evidence>
<feature type="transmembrane region" description="Helical" evidence="2">
    <location>
        <begin position="454"/>
        <end position="475"/>
    </location>
</feature>
<dbReference type="AlphaFoldDB" id="A0A2Y9BD63"/>